<proteinExistence type="predicted"/>
<dbReference type="InParanoid" id="F6YID5"/>
<dbReference type="Proteomes" id="UP000002281">
    <property type="component" value="Chromosome 21"/>
</dbReference>
<dbReference type="InterPro" id="IPR014752">
    <property type="entry name" value="Arrestin-like_C"/>
</dbReference>
<dbReference type="VGNC" id="VGNC:58123">
    <property type="gene designation" value="ARRDC2"/>
</dbReference>
<dbReference type="Ensembl" id="ENSECAT00000017452.4">
    <property type="protein sequence ID" value="ENSECAP00000014182.3"/>
    <property type="gene ID" value="ENSECAG00000016486.4"/>
</dbReference>
<name>F6YID5_HORSE</name>
<evidence type="ECO:0000313" key="1">
    <source>
        <dbReference type="Ensembl" id="ENSECAP00000014182.3"/>
    </source>
</evidence>
<dbReference type="Bgee" id="ENSECAG00000016486">
    <property type="expression patterns" value="Expressed in leukocyte and 21 other cell types or tissues"/>
</dbReference>
<gene>
    <name evidence="3" type="primary">ARRDC2</name>
</gene>
<dbReference type="STRING" id="9796.ENSECAP00000014182"/>
<dbReference type="Gene3D" id="2.60.40.640">
    <property type="match status" value="1"/>
</dbReference>
<dbReference type="HOGENOM" id="CLU_039221_1_0_1"/>
<dbReference type="AlphaFoldDB" id="F6YID5"/>
<dbReference type="FunCoup" id="F6YID5">
    <property type="interactions" value="32"/>
</dbReference>
<accession>F6YID5</accession>
<dbReference type="ExpressionAtlas" id="F6YID5">
    <property type="expression patterns" value="baseline"/>
</dbReference>
<evidence type="ECO:0000313" key="3">
    <source>
        <dbReference type="VGNC" id="VGNC:58123"/>
    </source>
</evidence>
<organism evidence="1 2">
    <name type="scientific">Equus caballus</name>
    <name type="common">Horse</name>
    <dbReference type="NCBI Taxonomy" id="9796"/>
    <lineage>
        <taxon>Eukaryota</taxon>
        <taxon>Metazoa</taxon>
        <taxon>Chordata</taxon>
        <taxon>Craniata</taxon>
        <taxon>Vertebrata</taxon>
        <taxon>Euteleostomi</taxon>
        <taxon>Mammalia</taxon>
        <taxon>Eutheria</taxon>
        <taxon>Laurasiatheria</taxon>
        <taxon>Perissodactyla</taxon>
        <taxon>Equidae</taxon>
        <taxon>Equus</taxon>
    </lineage>
</organism>
<dbReference type="GeneTree" id="ENSGT00940000159994"/>
<sequence length="164" mass="17595">MARGARKQKRAVVASFSGEPVGPGRRALWQGRALRIPPVGPSILHCRVLHVDYSLKVGVLEAAAPRAPGTGRAPSLMARSPRSAWTSRARPSCSWSCRWSSAPSPCTPSAAARPAWAATPASCWTGGWGPCPSSPRRPPSTQRWWQTRWPPGAGALCPCRRPLT</sequence>
<evidence type="ECO:0000313" key="2">
    <source>
        <dbReference type="Proteomes" id="UP000002281"/>
    </source>
</evidence>
<reference evidence="1" key="3">
    <citation type="submission" date="2025-09" db="UniProtKB">
        <authorList>
            <consortium name="Ensembl"/>
        </authorList>
    </citation>
    <scope>IDENTIFICATION</scope>
    <source>
        <strain evidence="1">Thoroughbred</strain>
    </source>
</reference>
<dbReference type="PaxDb" id="9796-ENSECAP00000014182"/>
<reference evidence="1" key="2">
    <citation type="submission" date="2025-08" db="UniProtKB">
        <authorList>
            <consortium name="Ensembl"/>
        </authorList>
    </citation>
    <scope>IDENTIFICATION</scope>
    <source>
        <strain evidence="1">Thoroughbred</strain>
    </source>
</reference>
<protein>
    <submittedName>
        <fullName evidence="1">Arrestin domain containing 2</fullName>
    </submittedName>
</protein>
<keyword evidence="2" id="KW-1185">Reference proteome</keyword>
<reference evidence="1 2" key="1">
    <citation type="journal article" date="2009" name="Science">
        <title>Genome sequence, comparative analysis, and population genetics of the domestic horse.</title>
        <authorList>
            <consortium name="Broad Institute Genome Sequencing Platform"/>
            <consortium name="Broad Institute Whole Genome Assembly Team"/>
            <person name="Wade C.M."/>
            <person name="Giulotto E."/>
            <person name="Sigurdsson S."/>
            <person name="Zoli M."/>
            <person name="Gnerre S."/>
            <person name="Imsland F."/>
            <person name="Lear T.L."/>
            <person name="Adelson D.L."/>
            <person name="Bailey E."/>
            <person name="Bellone R.R."/>
            <person name="Bloecker H."/>
            <person name="Distl O."/>
            <person name="Edgar R.C."/>
            <person name="Garber M."/>
            <person name="Leeb T."/>
            <person name="Mauceli E."/>
            <person name="MacLeod J.N."/>
            <person name="Penedo M.C.T."/>
            <person name="Raison J.M."/>
            <person name="Sharpe T."/>
            <person name="Vogel J."/>
            <person name="Andersson L."/>
            <person name="Antczak D.F."/>
            <person name="Biagi T."/>
            <person name="Binns M.M."/>
            <person name="Chowdhary B.P."/>
            <person name="Coleman S.J."/>
            <person name="Della Valle G."/>
            <person name="Fryc S."/>
            <person name="Guerin G."/>
            <person name="Hasegawa T."/>
            <person name="Hill E.W."/>
            <person name="Jurka J."/>
            <person name="Kiialainen A."/>
            <person name="Lindgren G."/>
            <person name="Liu J."/>
            <person name="Magnani E."/>
            <person name="Mickelson J.R."/>
            <person name="Murray J."/>
            <person name="Nergadze S.G."/>
            <person name="Onofrio R."/>
            <person name="Pedroni S."/>
            <person name="Piras M.F."/>
            <person name="Raudsepp T."/>
            <person name="Rocchi M."/>
            <person name="Roeed K.H."/>
            <person name="Ryder O.A."/>
            <person name="Searle S."/>
            <person name="Skow L."/>
            <person name="Swinburne J.E."/>
            <person name="Syvaenen A.C."/>
            <person name="Tozaki T."/>
            <person name="Valberg S.J."/>
            <person name="Vaudin M."/>
            <person name="White J.R."/>
            <person name="Zody M.C."/>
            <person name="Lander E.S."/>
            <person name="Lindblad-Toh K."/>
        </authorList>
    </citation>
    <scope>NUCLEOTIDE SEQUENCE [LARGE SCALE GENOMIC DNA]</scope>
    <source>
        <strain evidence="1 2">Thoroughbred</strain>
    </source>
</reference>